<sequence length="69" mass="7185">MNTMPTLALLCASAILTVACSGKVDPQLTADQMTLSDATCAQGEVDKIADEAVRKAFAARCARRVTAAQ</sequence>
<dbReference type="KEGG" id="masz:C9I28_04335"/>
<dbReference type="RefSeq" id="WP_107140382.1">
    <property type="nucleotide sequence ID" value="NZ_CP028324.1"/>
</dbReference>
<keyword evidence="2" id="KW-1185">Reference proteome</keyword>
<dbReference type="NCBIfam" id="TIGR04359">
    <property type="entry name" value="TrbK_RP4"/>
    <property type="match status" value="1"/>
</dbReference>
<gene>
    <name evidence="1" type="primary">trbK</name>
    <name evidence="1" type="ORF">C9I28_04335</name>
</gene>
<dbReference type="Proteomes" id="UP000240505">
    <property type="component" value="Chromosome"/>
</dbReference>
<protein>
    <submittedName>
        <fullName evidence="1">Entry exclusion lipoprotein TrbK</fullName>
    </submittedName>
</protein>
<accession>A0A2R4C636</accession>
<evidence type="ECO:0000313" key="2">
    <source>
        <dbReference type="Proteomes" id="UP000240505"/>
    </source>
</evidence>
<proteinExistence type="predicted"/>
<reference evidence="1 2" key="1">
    <citation type="submission" date="2018-03" db="EMBL/GenBank/DDBJ databases">
        <title>Massilia armeniaca sp. nov., isolated from desert soil.</title>
        <authorList>
            <person name="Huang H."/>
            <person name="Ren M."/>
        </authorList>
    </citation>
    <scope>NUCLEOTIDE SEQUENCE [LARGE SCALE GENOMIC DNA]</scope>
    <source>
        <strain evidence="1 2">ZMN-3</strain>
    </source>
</reference>
<dbReference type="OrthoDB" id="8759857at2"/>
<keyword evidence="1" id="KW-0449">Lipoprotein</keyword>
<evidence type="ECO:0000313" key="1">
    <source>
        <dbReference type="EMBL" id="AVR95031.1"/>
    </source>
</evidence>
<name>A0A2R4C636_9BURK</name>
<dbReference type="AlphaFoldDB" id="A0A2R4C636"/>
<dbReference type="InterPro" id="IPR027584">
    <property type="entry name" value="TrbK_RP4"/>
</dbReference>
<organism evidence="1 2">
    <name type="scientific">Pseudoduganella armeniaca</name>
    <dbReference type="NCBI Taxonomy" id="2072590"/>
    <lineage>
        <taxon>Bacteria</taxon>
        <taxon>Pseudomonadati</taxon>
        <taxon>Pseudomonadota</taxon>
        <taxon>Betaproteobacteria</taxon>
        <taxon>Burkholderiales</taxon>
        <taxon>Oxalobacteraceae</taxon>
        <taxon>Telluria group</taxon>
        <taxon>Pseudoduganella</taxon>
    </lineage>
</organism>
<dbReference type="EMBL" id="CP028324">
    <property type="protein sequence ID" value="AVR95031.1"/>
    <property type="molecule type" value="Genomic_DNA"/>
</dbReference>